<comment type="similarity">
    <text evidence="1 4">Belongs to the class-II DAHP synthase family.</text>
</comment>
<keyword evidence="3" id="KW-0464">Manganese</keyword>
<feature type="binding site" evidence="3">
    <location>
        <position position="322"/>
    </location>
    <ligand>
        <name>phosphoenolpyruvate</name>
        <dbReference type="ChEBI" id="CHEBI:58702"/>
    </ligand>
</feature>
<feature type="binding site" evidence="3">
    <location>
        <position position="354"/>
    </location>
    <ligand>
        <name>Mn(2+)</name>
        <dbReference type="ChEBI" id="CHEBI:29035"/>
    </ligand>
</feature>
<keyword evidence="6" id="KW-1185">Reference proteome</keyword>
<evidence type="ECO:0000256" key="2">
    <source>
        <dbReference type="ARBA" id="ARBA00022679"/>
    </source>
</evidence>
<keyword evidence="3" id="KW-0104">Cadmium</keyword>
<reference evidence="6" key="1">
    <citation type="submission" date="2019-01" db="EMBL/GenBank/DDBJ databases">
        <title>Gri0909 isolated from a small marine red alga.</title>
        <authorList>
            <person name="Kim J."/>
            <person name="Jeong S.E."/>
            <person name="Jeon C.O."/>
        </authorList>
    </citation>
    <scope>NUCLEOTIDE SEQUENCE [LARGE SCALE GENOMIC DNA]</scope>
    <source>
        <strain evidence="6">Gri0909</strain>
    </source>
</reference>
<sequence>MVAAWSPNTWRDKEIQQVPDYPNSGTLDTVEATLANYPPLVFAGEARRLKEDLAKVANGDAFLLQGGDCAESFAEFHANNIRDTFKVMLQMAVVLTFGASLPVVKVGRMAGQFAKPRSAPTENIDGVELPSYRGDIINGIDFTEASRVPDPNRMLSAYNQASATLNLLRAFAQGGFADLHQVQRWNLDFVKGSKQGDRYQEMAGRLSETLDFMAACGLTAELVPQIAETEFYTSHEALLLWYEQALTRQDSLSGDWYDCSAHMVWIGDRTRQLDGAHVEFLRGVKNPIGMKCGPSLAPDDLLRLIDTLNPANEPGRLTLIARMGHDKVHQHLPALIRAVEKEGRKVVWSCDPMHGNTIKSPSGFKTRPFDRILAEVKAFFEVHAAEGTHAGGVHFEMTGQDVTECLGGAQAISDEDLSHRYHTHCDPRLNASQALELAFQLAEALKLERSGSAGALAQAS</sequence>
<evidence type="ECO:0000313" key="5">
    <source>
        <dbReference type="EMBL" id="RVU34931.1"/>
    </source>
</evidence>
<name>A0A3S3UMD7_9PROT</name>
<dbReference type="RefSeq" id="WP_127767222.1">
    <property type="nucleotide sequence ID" value="NZ_SADE01000003.1"/>
</dbReference>
<keyword evidence="2 4" id="KW-0808">Transferase</keyword>
<comment type="caution">
    <text evidence="5">The sequence shown here is derived from an EMBL/GenBank/DDBJ whole genome shotgun (WGS) entry which is preliminary data.</text>
</comment>
<dbReference type="InterPro" id="IPR013785">
    <property type="entry name" value="Aldolase_TIM"/>
</dbReference>
<evidence type="ECO:0000313" key="6">
    <source>
        <dbReference type="Proteomes" id="UP000287447"/>
    </source>
</evidence>
<feature type="binding site" evidence="3">
    <location>
        <position position="108"/>
    </location>
    <ligand>
        <name>phosphoenolpyruvate</name>
        <dbReference type="ChEBI" id="CHEBI:58702"/>
    </ligand>
</feature>
<comment type="catalytic activity">
    <reaction evidence="4">
        <text>D-erythrose 4-phosphate + phosphoenolpyruvate + H2O = 7-phospho-2-dehydro-3-deoxy-D-arabino-heptonate + phosphate</text>
        <dbReference type="Rhea" id="RHEA:14717"/>
        <dbReference type="ChEBI" id="CHEBI:15377"/>
        <dbReference type="ChEBI" id="CHEBI:16897"/>
        <dbReference type="ChEBI" id="CHEBI:43474"/>
        <dbReference type="ChEBI" id="CHEBI:58394"/>
        <dbReference type="ChEBI" id="CHEBI:58702"/>
        <dbReference type="EC" id="2.5.1.54"/>
    </reaction>
</comment>
<feature type="binding site" evidence="3">
    <location>
        <position position="69"/>
    </location>
    <ligand>
        <name>Mn(2+)</name>
        <dbReference type="ChEBI" id="CHEBI:29035"/>
    </ligand>
</feature>
<feature type="binding site" evidence="3">
    <location>
        <position position="426"/>
    </location>
    <ligand>
        <name>Mn(2+)</name>
        <dbReference type="ChEBI" id="CHEBI:29035"/>
    </ligand>
</feature>
<evidence type="ECO:0000256" key="1">
    <source>
        <dbReference type="ARBA" id="ARBA00008911"/>
    </source>
</evidence>
<dbReference type="AlphaFoldDB" id="A0A3S3UMD7"/>
<dbReference type="PANTHER" id="PTHR21337">
    <property type="entry name" value="PHOSPHO-2-DEHYDRO-3-DEOXYHEPTONATE ALDOLASE 1, 2"/>
    <property type="match status" value="1"/>
</dbReference>
<keyword evidence="3" id="KW-0170">Cobalt</keyword>
<accession>A0A3S3UMD7</accession>
<evidence type="ECO:0000256" key="4">
    <source>
        <dbReference type="RuleBase" id="RU363071"/>
    </source>
</evidence>
<dbReference type="PANTHER" id="PTHR21337:SF0">
    <property type="entry name" value="PHOSPHO-2-DEHYDRO-3-DEOXYHEPTONATE ALDOLASE"/>
    <property type="match status" value="1"/>
</dbReference>
<dbReference type="InterPro" id="IPR002480">
    <property type="entry name" value="DAHP_synth_2"/>
</dbReference>
<comment type="cofactor">
    <cofactor evidence="3">
        <name>Mn(2+)</name>
        <dbReference type="ChEBI" id="CHEBI:29035"/>
    </cofactor>
    <cofactor evidence="3">
        <name>Co(2+)</name>
        <dbReference type="ChEBI" id="CHEBI:48828"/>
    </cofactor>
    <cofactor evidence="3">
        <name>Cd(2+)</name>
        <dbReference type="ChEBI" id="CHEBI:48775"/>
    </cofactor>
    <text evidence="3">Binds 1 divalent cation per subunit. The enzyme is active with manganese, cobalt or cadmium ions.</text>
</comment>
<evidence type="ECO:0000256" key="3">
    <source>
        <dbReference type="PIRSR" id="PIRSR602480-1"/>
    </source>
</evidence>
<protein>
    <recommendedName>
        <fullName evidence="4">Phospho-2-dehydro-3-deoxyheptonate aldolase</fullName>
        <ecNumber evidence="4">2.5.1.54</ecNumber>
    </recommendedName>
</protein>
<dbReference type="Pfam" id="PF01474">
    <property type="entry name" value="DAHP_synth_2"/>
    <property type="match status" value="1"/>
</dbReference>
<dbReference type="OrthoDB" id="9766852at2"/>
<feature type="binding site" evidence="3">
    <location>
        <position position="291"/>
    </location>
    <ligand>
        <name>phosphoenolpyruvate</name>
        <dbReference type="ChEBI" id="CHEBI:58702"/>
    </ligand>
</feature>
<feature type="binding site" evidence="3">
    <location>
        <position position="396"/>
    </location>
    <ligand>
        <name>Mn(2+)</name>
        <dbReference type="ChEBI" id="CHEBI:29035"/>
    </ligand>
</feature>
<dbReference type="EC" id="2.5.1.54" evidence="4"/>
<dbReference type="GO" id="GO:0009073">
    <property type="term" value="P:aromatic amino acid family biosynthetic process"/>
    <property type="evidence" value="ECO:0007669"/>
    <property type="project" value="InterPro"/>
</dbReference>
<organism evidence="5 6">
    <name type="scientific">Hwanghaeella grinnelliae</name>
    <dbReference type="NCBI Taxonomy" id="2500179"/>
    <lineage>
        <taxon>Bacteria</taxon>
        <taxon>Pseudomonadati</taxon>
        <taxon>Pseudomonadota</taxon>
        <taxon>Alphaproteobacteria</taxon>
        <taxon>Rhodospirillales</taxon>
        <taxon>Rhodospirillaceae</taxon>
        <taxon>Hwanghaeella</taxon>
    </lineage>
</organism>
<dbReference type="Proteomes" id="UP000287447">
    <property type="component" value="Unassembled WGS sequence"/>
</dbReference>
<dbReference type="GO" id="GO:0003849">
    <property type="term" value="F:3-deoxy-7-phosphoheptulonate synthase activity"/>
    <property type="evidence" value="ECO:0007669"/>
    <property type="project" value="UniProtKB-EC"/>
</dbReference>
<dbReference type="SUPFAM" id="SSF51569">
    <property type="entry name" value="Aldolase"/>
    <property type="match status" value="1"/>
</dbReference>
<gene>
    <name evidence="5" type="ORF">EOI86_19045</name>
</gene>
<dbReference type="EMBL" id="SADE01000003">
    <property type="protein sequence ID" value="RVU34931.1"/>
    <property type="molecule type" value="Genomic_DNA"/>
</dbReference>
<proteinExistence type="inferred from homology"/>
<dbReference type="NCBIfam" id="TIGR01358">
    <property type="entry name" value="DAHP_synth_II"/>
    <property type="match status" value="1"/>
</dbReference>
<dbReference type="Gene3D" id="3.20.20.70">
    <property type="entry name" value="Aldolase class I"/>
    <property type="match status" value="1"/>
</dbReference>